<organism evidence="1 2">
    <name type="scientific">Avena sativa</name>
    <name type="common">Oat</name>
    <dbReference type="NCBI Taxonomy" id="4498"/>
    <lineage>
        <taxon>Eukaryota</taxon>
        <taxon>Viridiplantae</taxon>
        <taxon>Streptophyta</taxon>
        <taxon>Embryophyta</taxon>
        <taxon>Tracheophyta</taxon>
        <taxon>Spermatophyta</taxon>
        <taxon>Magnoliopsida</taxon>
        <taxon>Liliopsida</taxon>
        <taxon>Poales</taxon>
        <taxon>Poaceae</taxon>
        <taxon>BOP clade</taxon>
        <taxon>Pooideae</taxon>
        <taxon>Poodae</taxon>
        <taxon>Poeae</taxon>
        <taxon>Poeae Chloroplast Group 1 (Aveneae type)</taxon>
        <taxon>Aveninae</taxon>
        <taxon>Avena</taxon>
    </lineage>
</organism>
<keyword evidence="2" id="KW-1185">Reference proteome</keyword>
<proteinExistence type="predicted"/>
<sequence>MPLDQDVEREARRKRPRVDGKPLALDGESVERSQIEATVARAAPEEQSPGSSLPTPKLSEEMRDTFRRIMTRYAANRPNDATKVRRESEDSCDLTRETEFCDIDDGSSRSCKARKVALLASRSVVGLSSFSDEKRIRVCSGCVISSNGSTYTTKILTSATLVRILNANNSVIPDVKIKVCLPNGQISDGSISMVDFHFNIAIVEVKSDHKLPEAILVSDVIKRGDVLAIGRLYDHGGVMCAQGEIRKQASTFECPELLVSSCRTTMAGVGGPLVNSDGHVVGINFYGEDHTPFLSTSVILRCLKHWRKYGKIIRPWLGILYKPLEMLPIRVLERCAYVGKGLYISNVAKGSPADAAGVCVGDVLVECAGKVLNTVPKFSAMLMDMCKEHMDGDTLRSNVSVEVVVRKQSDGSIERKTMSADVLSEFNYYRWVDPLPVYNEETKPRLHTPGWGNQSFRGVRLL</sequence>
<accession>A0ACD5ZCZ0</accession>
<name>A0ACD5ZCZ0_AVESA</name>
<reference evidence="1" key="1">
    <citation type="submission" date="2021-05" db="EMBL/GenBank/DDBJ databases">
        <authorList>
            <person name="Scholz U."/>
            <person name="Mascher M."/>
            <person name="Fiebig A."/>
        </authorList>
    </citation>
    <scope>NUCLEOTIDE SEQUENCE [LARGE SCALE GENOMIC DNA]</scope>
</reference>
<dbReference type="Proteomes" id="UP001732700">
    <property type="component" value="Chromosome 6C"/>
</dbReference>
<protein>
    <submittedName>
        <fullName evidence="1">Uncharacterized protein</fullName>
    </submittedName>
</protein>
<evidence type="ECO:0000313" key="2">
    <source>
        <dbReference type="Proteomes" id="UP001732700"/>
    </source>
</evidence>
<reference evidence="1" key="2">
    <citation type="submission" date="2025-09" db="UniProtKB">
        <authorList>
            <consortium name="EnsemblPlants"/>
        </authorList>
    </citation>
    <scope>IDENTIFICATION</scope>
</reference>
<evidence type="ECO:0000313" key="1">
    <source>
        <dbReference type="EnsemblPlants" id="AVESA.00010b.r2.6CG1141790.1.CDS"/>
    </source>
</evidence>
<dbReference type="EnsemblPlants" id="AVESA.00010b.r2.6CG1141790.1">
    <property type="protein sequence ID" value="AVESA.00010b.r2.6CG1141790.1.CDS"/>
    <property type="gene ID" value="AVESA.00010b.r2.6CG1141790"/>
</dbReference>